<comment type="caution">
    <text evidence="2">The sequence shown here is derived from an EMBL/GenBank/DDBJ whole genome shotgun (WGS) entry which is preliminary data.</text>
</comment>
<dbReference type="Proteomes" id="UP000028730">
    <property type="component" value="Unassembled WGS sequence"/>
</dbReference>
<dbReference type="SUPFAM" id="SSF51182">
    <property type="entry name" value="RmlC-like cupins"/>
    <property type="match status" value="1"/>
</dbReference>
<dbReference type="OrthoDB" id="9802489at2"/>
<evidence type="ECO:0000259" key="1">
    <source>
        <dbReference type="Pfam" id="PF07883"/>
    </source>
</evidence>
<dbReference type="EMBL" id="ATLK01000001">
    <property type="protein sequence ID" value="KFF31337.1"/>
    <property type="molecule type" value="Genomic_DNA"/>
</dbReference>
<dbReference type="RefSeq" id="WP_044087180.1">
    <property type="nucleotide sequence ID" value="NZ_ATLK01000001.1"/>
</dbReference>
<dbReference type="PANTHER" id="PTHR43698">
    <property type="entry name" value="RIBD C-TERMINAL DOMAIN CONTAINING PROTEIN"/>
    <property type="match status" value="1"/>
</dbReference>
<proteinExistence type="predicted"/>
<dbReference type="CDD" id="cd02233">
    <property type="entry name" value="cupin_HNL-like"/>
    <property type="match status" value="1"/>
</dbReference>
<dbReference type="InterPro" id="IPR011051">
    <property type="entry name" value="RmlC_Cupin_sf"/>
</dbReference>
<name>A0A080N2T9_9BIFI</name>
<dbReference type="STRING" id="1341695.BBOMB_0684"/>
<dbReference type="Gene3D" id="2.60.120.10">
    <property type="entry name" value="Jelly Rolls"/>
    <property type="match status" value="1"/>
</dbReference>
<dbReference type="InterPro" id="IPR047263">
    <property type="entry name" value="HNL-like_cupin"/>
</dbReference>
<feature type="domain" description="Cupin type-2" evidence="1">
    <location>
        <begin position="46"/>
        <end position="104"/>
    </location>
</feature>
<sequence>MTEINENNNPSPFPLGAPNDAYAQYFTGRSYLAPLGGDDKVKVSNVTFEAGCINHWHVHHGAAQILLAVGGTGYYQIEGQEPRRLSPGDVAVIPADTKHWHGASPTESFAHIAVMAANASTDWLDPVDQAQYGKLR</sequence>
<evidence type="ECO:0000313" key="2">
    <source>
        <dbReference type="EMBL" id="KFF31337.1"/>
    </source>
</evidence>
<dbReference type="eggNOG" id="COG1917">
    <property type="taxonomic scope" value="Bacteria"/>
</dbReference>
<accession>A0A080N2T9</accession>
<dbReference type="InterPro" id="IPR014710">
    <property type="entry name" value="RmlC-like_jellyroll"/>
</dbReference>
<dbReference type="InterPro" id="IPR013096">
    <property type="entry name" value="Cupin_2"/>
</dbReference>
<evidence type="ECO:0000313" key="3">
    <source>
        <dbReference type="Proteomes" id="UP000028730"/>
    </source>
</evidence>
<reference evidence="2 3" key="1">
    <citation type="journal article" date="2014" name="Appl. Environ. Microbiol.">
        <title>Genomic encyclopedia of type strains of the genus Bifidobacterium.</title>
        <authorList>
            <person name="Milani C."/>
            <person name="Lugli G.A."/>
            <person name="Duranti S."/>
            <person name="Turroni F."/>
            <person name="Bottacini F."/>
            <person name="Mangifesta M."/>
            <person name="Sanchez B."/>
            <person name="Viappiani A."/>
            <person name="Mancabelli L."/>
            <person name="Taminiau B."/>
            <person name="Delcenserie V."/>
            <person name="Barrangou R."/>
            <person name="Margolles A."/>
            <person name="van Sinderen D."/>
            <person name="Ventura M."/>
        </authorList>
    </citation>
    <scope>NUCLEOTIDE SEQUENCE [LARGE SCALE GENOMIC DNA]</scope>
    <source>
        <strain evidence="2 3">DSM 19703</strain>
    </source>
</reference>
<keyword evidence="3" id="KW-1185">Reference proteome</keyword>
<dbReference type="Pfam" id="PF07883">
    <property type="entry name" value="Cupin_2"/>
    <property type="match status" value="1"/>
</dbReference>
<dbReference type="AlphaFoldDB" id="A0A080N2T9"/>
<organism evidence="2 3">
    <name type="scientific">Bifidobacterium bombi DSM 19703</name>
    <dbReference type="NCBI Taxonomy" id="1341695"/>
    <lineage>
        <taxon>Bacteria</taxon>
        <taxon>Bacillati</taxon>
        <taxon>Actinomycetota</taxon>
        <taxon>Actinomycetes</taxon>
        <taxon>Bifidobacteriales</taxon>
        <taxon>Bifidobacteriaceae</taxon>
        <taxon>Bifidobacterium</taxon>
    </lineage>
</organism>
<gene>
    <name evidence="2" type="ORF">BBOMB_0684</name>
</gene>
<dbReference type="PANTHER" id="PTHR43698:SF1">
    <property type="entry name" value="BLL4564 PROTEIN"/>
    <property type="match status" value="1"/>
</dbReference>
<protein>
    <submittedName>
        <fullName evidence="2">Cupin domain protein</fullName>
    </submittedName>
</protein>